<keyword evidence="2" id="KW-1185">Reference proteome</keyword>
<dbReference type="AlphaFoldDB" id="A0A1L7HZJ1"/>
<dbReference type="EMBL" id="CP016359">
    <property type="protein sequence ID" value="APU66761.1"/>
    <property type="molecule type" value="Genomic_DNA"/>
</dbReference>
<dbReference type="RefSeq" id="WP_083642431.1">
    <property type="nucleotide sequence ID" value="NZ_AMRU01000010.1"/>
</dbReference>
<evidence type="ECO:0000313" key="2">
    <source>
        <dbReference type="Proteomes" id="UP000186230"/>
    </source>
</evidence>
<sequence>MKELSLPEAISILDQVSIYGNIFSPHDHLIVQDGWFIQESGKKYLRGHTSDELLEIIKKNSGNFRVYSSRHRKLSGDYSIKNYRKSTKKVY</sequence>
<reference evidence="1 2" key="1">
    <citation type="submission" date="2016-07" db="EMBL/GenBank/DDBJ databases">
        <title>Multi-omics approach to identify versatile polysaccharide utilization systems of a marine flavobacterium Gramella flava.</title>
        <authorList>
            <person name="Tang K."/>
        </authorList>
    </citation>
    <scope>NUCLEOTIDE SEQUENCE [LARGE SCALE GENOMIC DNA]</scope>
    <source>
        <strain evidence="1 2">JLT2011</strain>
    </source>
</reference>
<gene>
    <name evidence="1" type="ORF">GRFL_0037</name>
</gene>
<proteinExistence type="predicted"/>
<protein>
    <submittedName>
        <fullName evidence="1">Uncharacterized protein</fullName>
    </submittedName>
</protein>
<name>A0A1L7HZJ1_9FLAO</name>
<accession>A0A1L7HZJ1</accession>
<dbReference type="KEGG" id="gfl:GRFL_0037"/>
<evidence type="ECO:0000313" key="1">
    <source>
        <dbReference type="EMBL" id="APU66761.1"/>
    </source>
</evidence>
<dbReference type="Proteomes" id="UP000186230">
    <property type="component" value="Chromosome"/>
</dbReference>
<organism evidence="1 2">
    <name type="scientific">Christiangramia flava JLT2011</name>
    <dbReference type="NCBI Taxonomy" id="1229726"/>
    <lineage>
        <taxon>Bacteria</taxon>
        <taxon>Pseudomonadati</taxon>
        <taxon>Bacteroidota</taxon>
        <taxon>Flavobacteriia</taxon>
        <taxon>Flavobacteriales</taxon>
        <taxon>Flavobacteriaceae</taxon>
        <taxon>Christiangramia</taxon>
    </lineage>
</organism>